<accession>A0A5B8RZU1</accession>
<gene>
    <name evidence="2" type="ORF">FRF71_01520</name>
</gene>
<feature type="domain" description="SGNH hydrolase-type esterase" evidence="1">
    <location>
        <begin position="91"/>
        <end position="277"/>
    </location>
</feature>
<dbReference type="PANTHER" id="PTHR30383:SF5">
    <property type="entry name" value="SGNH HYDROLASE-TYPE ESTERASE DOMAIN-CONTAINING PROTEIN"/>
    <property type="match status" value="1"/>
</dbReference>
<reference evidence="2 3" key="1">
    <citation type="journal article" date="2013" name="J. Microbiol. Biotechnol.">
        <title>Novosphingobium ginsenosidimutans sp. nov., with the ability to convert ginsenoside.</title>
        <authorList>
            <person name="Kim J.K."/>
            <person name="He D."/>
            <person name="Liu Q.M."/>
            <person name="Park H.Y."/>
            <person name="Jung M.S."/>
            <person name="Yoon M.H."/>
            <person name="Kim S.C."/>
            <person name="Im W.T."/>
        </authorList>
    </citation>
    <scope>NUCLEOTIDE SEQUENCE [LARGE SCALE GENOMIC DNA]</scope>
    <source>
        <strain evidence="2 3">FW-6</strain>
    </source>
</reference>
<dbReference type="PANTHER" id="PTHR30383">
    <property type="entry name" value="THIOESTERASE 1/PROTEASE 1/LYSOPHOSPHOLIPASE L1"/>
    <property type="match status" value="1"/>
</dbReference>
<dbReference type="InterPro" id="IPR013830">
    <property type="entry name" value="SGNH_hydro"/>
</dbReference>
<sequence length="291" mass="32205">MPRAGPAPVQPIASQAITTGGMMGMMHGRTWTKGLATALALSTPLPALTQTPAVFVAERPAPRVDYWQKRAGEIDRQLASRQSLRPVRLVFIGDSITDFWHLDANPWFPGQFMGRAVWDESFGGGVPARSALNLGVSGDRIEHVLHRLLPAAKGGQGWLDRRDLQPERIFVMLGINNSFDAESPATASIYRGVVAVTNRIRERKPGAQIVIQSLLPTDSTEKNRDLVVPVNAMLRSYAAANGMAYLDLYPAFTDQQGLQRRDLFNDGLHPNRDGYRVWRDRLVEFLGSPRP</sequence>
<dbReference type="AlphaFoldDB" id="A0A5B8RZU1"/>
<dbReference type="OrthoDB" id="9794725at2"/>
<dbReference type="SUPFAM" id="SSF52266">
    <property type="entry name" value="SGNH hydrolase"/>
    <property type="match status" value="1"/>
</dbReference>
<evidence type="ECO:0000259" key="1">
    <source>
        <dbReference type="Pfam" id="PF13472"/>
    </source>
</evidence>
<protein>
    <recommendedName>
        <fullName evidence="1">SGNH hydrolase-type esterase domain-containing protein</fullName>
    </recommendedName>
</protein>
<evidence type="ECO:0000313" key="3">
    <source>
        <dbReference type="Proteomes" id="UP000321172"/>
    </source>
</evidence>
<dbReference type="RefSeq" id="WP_147088897.1">
    <property type="nucleotide sequence ID" value="NZ_BAABJD010000002.1"/>
</dbReference>
<dbReference type="Gene3D" id="3.40.50.1110">
    <property type="entry name" value="SGNH hydrolase"/>
    <property type="match status" value="1"/>
</dbReference>
<dbReference type="EMBL" id="CP042345">
    <property type="protein sequence ID" value="QEA14916.1"/>
    <property type="molecule type" value="Genomic_DNA"/>
</dbReference>
<dbReference type="Proteomes" id="UP000321172">
    <property type="component" value="Chromosome"/>
</dbReference>
<proteinExistence type="predicted"/>
<dbReference type="GO" id="GO:0004622">
    <property type="term" value="F:phosphatidylcholine lysophospholipase activity"/>
    <property type="evidence" value="ECO:0007669"/>
    <property type="project" value="TreeGrafter"/>
</dbReference>
<keyword evidence="3" id="KW-1185">Reference proteome</keyword>
<organism evidence="2 3">
    <name type="scientific">Novosphingobium ginsenosidimutans</name>
    <dbReference type="NCBI Taxonomy" id="1176536"/>
    <lineage>
        <taxon>Bacteria</taxon>
        <taxon>Pseudomonadati</taxon>
        <taxon>Pseudomonadota</taxon>
        <taxon>Alphaproteobacteria</taxon>
        <taxon>Sphingomonadales</taxon>
        <taxon>Sphingomonadaceae</taxon>
        <taxon>Novosphingobium</taxon>
    </lineage>
</organism>
<dbReference type="InterPro" id="IPR051532">
    <property type="entry name" value="Ester_Hydrolysis_Enzymes"/>
</dbReference>
<dbReference type="Pfam" id="PF13472">
    <property type="entry name" value="Lipase_GDSL_2"/>
    <property type="match status" value="1"/>
</dbReference>
<name>A0A5B8RZU1_9SPHN</name>
<evidence type="ECO:0000313" key="2">
    <source>
        <dbReference type="EMBL" id="QEA14916.1"/>
    </source>
</evidence>
<dbReference type="InterPro" id="IPR036514">
    <property type="entry name" value="SGNH_hydro_sf"/>
</dbReference>
<dbReference type="KEGG" id="ngf:FRF71_01520"/>